<keyword evidence="1" id="KW-0472">Membrane</keyword>
<gene>
    <name evidence="2" type="ORF">BKG84_00030</name>
</gene>
<evidence type="ECO:0000313" key="2">
    <source>
        <dbReference type="EMBL" id="OHU77034.1"/>
    </source>
</evidence>
<evidence type="ECO:0000256" key="1">
    <source>
        <dbReference type="SAM" id="Phobius"/>
    </source>
</evidence>
<accession>A0A1S1LW67</accession>
<protein>
    <submittedName>
        <fullName evidence="2">Uncharacterized protein</fullName>
    </submittedName>
</protein>
<sequence>MVTQPWATVITGMLAVLAASIAYLGVLKTVGATDRREREAREAVRVQQWNSERSAVIVEAMTALALLRDRFDRMDSAYRWIDVPAVGADVPLGAVLAATIVPIAKLRLYRFADAADCAAGLVGECYRLYSVVSDNPEGGKDNTDWWRVEDAFKSALGALEKELAACSATR</sequence>
<keyword evidence="1" id="KW-1133">Transmembrane helix</keyword>
<keyword evidence="3" id="KW-1185">Reference proteome</keyword>
<comment type="caution">
    <text evidence="2">The sequence shown here is derived from an EMBL/GenBank/DDBJ whole genome shotgun (WGS) entry which is preliminary data.</text>
</comment>
<dbReference type="Proteomes" id="UP000179441">
    <property type="component" value="Unassembled WGS sequence"/>
</dbReference>
<evidence type="ECO:0000313" key="3">
    <source>
        <dbReference type="Proteomes" id="UP000179441"/>
    </source>
</evidence>
<keyword evidence="1" id="KW-0812">Transmembrane</keyword>
<feature type="transmembrane region" description="Helical" evidence="1">
    <location>
        <begin position="6"/>
        <end position="26"/>
    </location>
</feature>
<name>A0A1S1LW67_MYCCH</name>
<organism evidence="2 3">
    <name type="scientific">Mycobacteroides chelonae</name>
    <name type="common">Mycobacterium chelonae</name>
    <dbReference type="NCBI Taxonomy" id="1774"/>
    <lineage>
        <taxon>Bacteria</taxon>
        <taxon>Bacillati</taxon>
        <taxon>Actinomycetota</taxon>
        <taxon>Actinomycetes</taxon>
        <taxon>Mycobacteriales</taxon>
        <taxon>Mycobacteriaceae</taxon>
        <taxon>Mycobacteroides</taxon>
    </lineage>
</organism>
<reference evidence="2 3" key="1">
    <citation type="submission" date="2016-10" db="EMBL/GenBank/DDBJ databases">
        <title>Evaluation of Human, Veterinary and Environmental Mycobacterium chelonae Isolates by Core Genome Phylogenomic Analysis, Targeted Gene Comparison, and Anti-microbial Susceptibility Patterns: A Tale of Mistaken Identities.</title>
        <authorList>
            <person name="Fogelson S.B."/>
            <person name="Camus A.C."/>
            <person name="Lorenz W."/>
            <person name="Vasireddy R."/>
            <person name="Vasireddy S."/>
            <person name="Smith T."/>
            <person name="Brown-Elliott B.A."/>
            <person name="Wallace R.J.Jr."/>
            <person name="Hasan N.A."/>
            <person name="Reischl U."/>
            <person name="Sanchez S."/>
        </authorList>
    </citation>
    <scope>NUCLEOTIDE SEQUENCE [LARGE SCALE GENOMIC DNA]</scope>
    <source>
        <strain evidence="2 3">15518</strain>
    </source>
</reference>
<dbReference type="AlphaFoldDB" id="A0A1S1LW67"/>
<proteinExistence type="predicted"/>
<dbReference type="EMBL" id="MLIS01000001">
    <property type="protein sequence ID" value="OHU77034.1"/>
    <property type="molecule type" value="Genomic_DNA"/>
</dbReference>